<evidence type="ECO:0000256" key="1">
    <source>
        <dbReference type="SAM" id="MobiDB-lite"/>
    </source>
</evidence>
<proteinExistence type="predicted"/>
<feature type="compositionally biased region" description="Polar residues" evidence="1">
    <location>
        <begin position="19"/>
        <end position="28"/>
    </location>
</feature>
<accession>A0A6S6U5Y3</accession>
<feature type="region of interest" description="Disordered" evidence="1">
    <location>
        <begin position="1"/>
        <end position="66"/>
    </location>
</feature>
<protein>
    <submittedName>
        <fullName evidence="2">Uncharacterized protein</fullName>
    </submittedName>
</protein>
<evidence type="ECO:0000313" key="2">
    <source>
        <dbReference type="EMBL" id="CAA6828446.1"/>
    </source>
</evidence>
<dbReference type="AlphaFoldDB" id="A0A6S6U5Y3"/>
<gene>
    <name evidence="2" type="ORF">HELGO_WM1986</name>
</gene>
<reference evidence="2" key="1">
    <citation type="submission" date="2020-01" db="EMBL/GenBank/DDBJ databases">
        <authorList>
            <person name="Meier V. D."/>
            <person name="Meier V D."/>
        </authorList>
    </citation>
    <scope>NUCLEOTIDE SEQUENCE</scope>
    <source>
        <strain evidence="2">HLG_WM_MAG_01</strain>
    </source>
</reference>
<name>A0A6S6U5Y3_9BACT</name>
<organism evidence="2">
    <name type="scientific">uncultured Sulfurovum sp</name>
    <dbReference type="NCBI Taxonomy" id="269237"/>
    <lineage>
        <taxon>Bacteria</taxon>
        <taxon>Pseudomonadati</taxon>
        <taxon>Campylobacterota</taxon>
        <taxon>Epsilonproteobacteria</taxon>
        <taxon>Campylobacterales</taxon>
        <taxon>Sulfurovaceae</taxon>
        <taxon>Sulfurovum</taxon>
        <taxon>environmental samples</taxon>
    </lineage>
</organism>
<sequence length="66" mass="7569">MDIERSRNGRAHPPLMLRQAQQPLQKTHSVIPAEAGIPKKKKQSLKTPFSYKTQKKKYRTLSGELP</sequence>
<dbReference type="EMBL" id="CACVAS010000170">
    <property type="protein sequence ID" value="CAA6828446.1"/>
    <property type="molecule type" value="Genomic_DNA"/>
</dbReference>